<gene>
    <name evidence="1" type="ORF">QQ91_0017595</name>
</gene>
<organism evidence="1 2">
    <name type="scientific">Lyngbya confervoides BDU141951</name>
    <dbReference type="NCBI Taxonomy" id="1574623"/>
    <lineage>
        <taxon>Bacteria</taxon>
        <taxon>Bacillati</taxon>
        <taxon>Cyanobacteriota</taxon>
        <taxon>Cyanophyceae</taxon>
        <taxon>Oscillatoriophycideae</taxon>
        <taxon>Oscillatoriales</taxon>
        <taxon>Microcoleaceae</taxon>
        <taxon>Lyngbya</taxon>
    </lineage>
</organism>
<dbReference type="Pfam" id="PF18849">
    <property type="entry name" value="baeRF_family7"/>
    <property type="match status" value="1"/>
</dbReference>
<evidence type="ECO:0000313" key="2">
    <source>
        <dbReference type="Proteomes" id="UP000031561"/>
    </source>
</evidence>
<sequence>MTNFSLSELKQLIQTRNEFCLSIYLPTHEKGAETQQNPIRFKNLLAEAAQKLAAAGMETEDLEDLLAPAQSRLEQRQFWQHQNQGLAMFLAPQQFHCYRLPRSFSPQVTVAHRFQVKPLIPLLINDGQYYILAASQNQTRLFQATRDHIHPMEVEEMPESLAEALRFDDPEKQLQFHSGNPSHSTPTYHGQGVGSTDNKVDILRFFQKVNDGLQALLNGSQAPLVFVGVDYLFPIYQEANHYPHLLEEAIATNPDTLIAQDLHQQTWGLVEPYFTQVKQAAIAKYQDQTPTPNTITDLRDILVAAHDGQIESLFFRPDQAVWGQFDAEARTVSVADHSSANNDDLLNLAVIYTLFCDGEVFAVETEELAAAKPAAALLRYPLPKEMATAS</sequence>
<keyword evidence="2" id="KW-1185">Reference proteome</keyword>
<reference evidence="1 2" key="1">
    <citation type="journal article" date="2015" name="Genome Announc.">
        <title>Draft Genome Sequence of Filamentous Marine Cyanobacterium Lyngbya confervoides Strain BDU141951.</title>
        <authorList>
            <person name="Chandrababunaidu M.M."/>
            <person name="Sen D."/>
            <person name="Tripathy S."/>
        </authorList>
    </citation>
    <scope>NUCLEOTIDE SEQUENCE [LARGE SCALE GENOMIC DNA]</scope>
    <source>
        <strain evidence="1 2">BDU141951</strain>
    </source>
</reference>
<protein>
    <submittedName>
        <fullName evidence="1">Uncharacterized protein</fullName>
    </submittedName>
</protein>
<proteinExistence type="predicted"/>
<evidence type="ECO:0000313" key="1">
    <source>
        <dbReference type="EMBL" id="MCM1984640.1"/>
    </source>
</evidence>
<comment type="caution">
    <text evidence="1">The sequence shown here is derived from an EMBL/GenBank/DDBJ whole genome shotgun (WGS) entry which is preliminary data.</text>
</comment>
<accession>A0ABD4T8N5</accession>
<dbReference type="Proteomes" id="UP000031561">
    <property type="component" value="Unassembled WGS sequence"/>
</dbReference>
<dbReference type="InterPro" id="IPR040837">
    <property type="entry name" value="Bact_RF_family7"/>
</dbReference>
<dbReference type="EMBL" id="JTHE03000102">
    <property type="protein sequence ID" value="MCM1984640.1"/>
    <property type="molecule type" value="Genomic_DNA"/>
</dbReference>
<name>A0ABD4T8N5_9CYAN</name>
<dbReference type="AlphaFoldDB" id="A0ABD4T8N5"/>
<dbReference type="RefSeq" id="WP_166283351.1">
    <property type="nucleotide sequence ID" value="NZ_JTHE03000102.1"/>
</dbReference>